<evidence type="ECO:0000259" key="10">
    <source>
        <dbReference type="PROSITE" id="PS50250"/>
    </source>
</evidence>
<comment type="function">
    <text evidence="8">Chaperone that specifically binds and folds nascent G alpha proteins prior to G protein heterotrimer formation. Also acts as a guanine nucleotide exchange factor (GEF) for G alpha proteins by stimulating exchange of bound GDP for free GTP.</text>
</comment>
<keyword evidence="12" id="KW-1185">Reference proteome</keyword>
<keyword evidence="4" id="KW-0396">Initiation factor</keyword>
<reference evidence="11 12" key="1">
    <citation type="submission" date="2022-01" db="EMBL/GenBank/DDBJ databases">
        <title>A high-quality chromosome-level genome assembly of rohu carp, Labeo rohita.</title>
        <authorList>
            <person name="Arick M.A. II"/>
            <person name="Hsu C.-Y."/>
            <person name="Magbanua Z."/>
            <person name="Pechanova O."/>
            <person name="Grover C."/>
            <person name="Miller E."/>
            <person name="Thrash A."/>
            <person name="Ezzel L."/>
            <person name="Alam S."/>
            <person name="Benzie J."/>
            <person name="Hamilton M."/>
            <person name="Karsi A."/>
            <person name="Lawrence M.L."/>
            <person name="Peterson D.G."/>
        </authorList>
    </citation>
    <scope>NUCLEOTIDE SEQUENCE [LARGE SCALE GENOMIC DNA]</scope>
    <source>
        <strain evidence="12">BAU-BD-2019</strain>
        <tissue evidence="11">Blood</tissue>
    </source>
</reference>
<comment type="subunit">
    <text evidence="8">Interacts with some GDP-bound G alpha proteins. Does not interact with G-alpha proteins when they are in complex with subunits beta and gamma.</text>
</comment>
<dbReference type="Proteomes" id="UP000830375">
    <property type="component" value="Unassembled WGS sequence"/>
</dbReference>
<dbReference type="InterPro" id="IPR036390">
    <property type="entry name" value="WH_DNA-bd_sf"/>
</dbReference>
<organism evidence="11 12">
    <name type="scientific">Labeo rohita</name>
    <name type="common">Indian major carp</name>
    <name type="synonym">Cyprinus rohita</name>
    <dbReference type="NCBI Taxonomy" id="84645"/>
    <lineage>
        <taxon>Eukaryota</taxon>
        <taxon>Metazoa</taxon>
        <taxon>Chordata</taxon>
        <taxon>Craniata</taxon>
        <taxon>Vertebrata</taxon>
        <taxon>Euteleostomi</taxon>
        <taxon>Actinopterygii</taxon>
        <taxon>Neopterygii</taxon>
        <taxon>Teleostei</taxon>
        <taxon>Ostariophysi</taxon>
        <taxon>Cypriniformes</taxon>
        <taxon>Cyprinidae</taxon>
        <taxon>Labeoninae</taxon>
        <taxon>Labeonini</taxon>
        <taxon>Labeo</taxon>
    </lineage>
</organism>
<evidence type="ECO:0000256" key="7">
    <source>
        <dbReference type="ARBA" id="ARBA00023186"/>
    </source>
</evidence>
<evidence type="ECO:0000256" key="5">
    <source>
        <dbReference type="ARBA" id="ARBA00022658"/>
    </source>
</evidence>
<evidence type="ECO:0000256" key="3">
    <source>
        <dbReference type="ARBA" id="ARBA00022490"/>
    </source>
</evidence>
<dbReference type="SUPFAM" id="SSF46785">
    <property type="entry name" value="Winged helix' DNA-binding domain"/>
    <property type="match status" value="1"/>
</dbReference>
<dbReference type="Pfam" id="PF01399">
    <property type="entry name" value="PCI"/>
    <property type="match status" value="1"/>
</dbReference>
<gene>
    <name evidence="11" type="ORF">H4Q32_018619</name>
</gene>
<dbReference type="InterPro" id="IPR016024">
    <property type="entry name" value="ARM-type_fold"/>
</dbReference>
<feature type="domain" description="PCI" evidence="10">
    <location>
        <begin position="737"/>
        <end position="904"/>
    </location>
</feature>
<name>A0ABQ8LDB1_LABRO</name>
<evidence type="ECO:0000256" key="8">
    <source>
        <dbReference type="RuleBase" id="RU369048"/>
    </source>
</evidence>
<evidence type="ECO:0000313" key="12">
    <source>
        <dbReference type="Proteomes" id="UP000830375"/>
    </source>
</evidence>
<protein>
    <recommendedName>
        <fullName evidence="8">Synembryn</fullName>
    </recommendedName>
    <alternativeName>
        <fullName evidence="8">Protein Ric-8</fullName>
    </alternativeName>
</protein>
<dbReference type="Pfam" id="PF22037">
    <property type="entry name" value="PSD13_N"/>
    <property type="match status" value="1"/>
</dbReference>
<dbReference type="InterPro" id="IPR011989">
    <property type="entry name" value="ARM-like"/>
</dbReference>
<accession>A0ABQ8LDB1</accession>
<dbReference type="SMART" id="SM00088">
    <property type="entry name" value="PINT"/>
    <property type="match status" value="1"/>
</dbReference>
<dbReference type="Gene3D" id="1.25.10.10">
    <property type="entry name" value="Leucine-rich Repeat Variant"/>
    <property type="match status" value="1"/>
</dbReference>
<evidence type="ECO:0000313" key="11">
    <source>
        <dbReference type="EMBL" id="KAI2648499.1"/>
    </source>
</evidence>
<feature type="region of interest" description="Disordered" evidence="9">
    <location>
        <begin position="537"/>
        <end position="559"/>
    </location>
</feature>
<keyword evidence="3 8" id="KW-0963">Cytoplasm</keyword>
<dbReference type="SUPFAM" id="SSF48371">
    <property type="entry name" value="ARM repeat"/>
    <property type="match status" value="1"/>
</dbReference>
<dbReference type="PANTHER" id="PTHR12425">
    <property type="entry name" value="SYNEMBRYN"/>
    <property type="match status" value="1"/>
</dbReference>
<evidence type="ECO:0000256" key="6">
    <source>
        <dbReference type="ARBA" id="ARBA00022917"/>
    </source>
</evidence>
<dbReference type="InterPro" id="IPR000717">
    <property type="entry name" value="PCI_dom"/>
</dbReference>
<evidence type="ECO:0000256" key="9">
    <source>
        <dbReference type="SAM" id="MobiDB-lite"/>
    </source>
</evidence>
<comment type="similarity">
    <text evidence="2 8">Belongs to the synembryn family.</text>
</comment>
<sequence length="942" mass="106761">MKMDLNAIIEKMETGDQDAALTALQTFNKEKSQCFSFTPGEEEDRERLGELVLGFLERDLQPSCQLACLETIRILSRDKKSLAPFATRHAMQILIRHAGLGQGEGITPEIPDLEVIVEALKCLCNIVFNSEAAQEAGAELQLIVGLAERLKQCREPQWNHDVRFFDLRLTFLITALRVDVRAQLARELRGVSLLSEALDATLGLCWPDTYEVARAGFDGCSELPPLGRQETERAMEILKILFNVTFDSSRRGVDEEEAATYRHLGAILRHCIMSTSEGEERTEEMHSHTVNLLGNLPLPCLDVLLMPKVHQGSIEYMGVNMDAVKVLLEFMEKRLDRGNKLKETLLPSLNLLTESARIHRETRKFLRMKVLPPLRDVKNRPEVGNALRNKLVRLMTHIDTDVKHCAAEFLFVLCKESVSRFIKYTGYGNAAGLLAARGLMRGGRDPGHYSEDEDSDTEEYREAKPHINPVTGRVEEEQPNPMEGMTEEQKEYEAMKLVNMFDKLSREQVIQPMKIGADGKMTSLEPHELQYLASQQFGESNNSDSDSSPVSTPLCGDTQTSTFKMKDVIGYLKQQQSKSPTPEMASEWHSLEDLYNRKLWHQLTLKLTVFVQDPYFSKGDGLIQLYENFISDFEHRINPLSLVEIILHVARQMPDPNTAITFLEKTREKVKASEEAVILCKTSIGSLKLDINDLPATKKLIEEVEEMLNNLPGVTSVHGRFYDLSSKYYRIIGNHALYYKDALRYLGCVEAKDLPEAEQQERAFTLGLAGLLGEGVYNFGELLMHPVLESLRNTDKQWLIDTLYAFNAGNVEKFQALKTAWGQQPDLAAQEAKLMQKIQLLCVMEMTFTRPANHRQLTFQEIAQSAKIQVNEVELLVMKALSVGLIKGSIDEVEKKVHMTWVQPRVLDVQQIKGMKDRLDFWCGDVKNMAMLVEHQAQDILT</sequence>
<comment type="caution">
    <text evidence="11">The sequence shown here is derived from an EMBL/GenBank/DDBJ whole genome shotgun (WGS) entry which is preliminary data.</text>
</comment>
<feature type="region of interest" description="Disordered" evidence="9">
    <location>
        <begin position="445"/>
        <end position="464"/>
    </location>
</feature>
<keyword evidence="7" id="KW-0143">Chaperone</keyword>
<dbReference type="InterPro" id="IPR054179">
    <property type="entry name" value="PSD13_N"/>
</dbReference>
<comment type="subcellular location">
    <subcellularLocation>
        <location evidence="1">Cytoplasm</location>
        <location evidence="1">Cell cortex</location>
    </subcellularLocation>
</comment>
<dbReference type="PROSITE" id="PS50250">
    <property type="entry name" value="PCI"/>
    <property type="match status" value="1"/>
</dbReference>
<dbReference type="PANTHER" id="PTHR12425:SF4">
    <property type="entry name" value="SYNEMBRYN-A"/>
    <property type="match status" value="1"/>
</dbReference>
<dbReference type="InterPro" id="IPR008376">
    <property type="entry name" value="Chaperone_Ric-8_A/B"/>
</dbReference>
<dbReference type="EMBL" id="JACTAM010000025">
    <property type="protein sequence ID" value="KAI2648499.1"/>
    <property type="molecule type" value="Genomic_DNA"/>
</dbReference>
<dbReference type="PRINTS" id="PR01802">
    <property type="entry name" value="SYNEMBRYN"/>
</dbReference>
<dbReference type="InterPro" id="IPR019318">
    <property type="entry name" value="Gua_nucleotide_exch_fac_Ric8"/>
</dbReference>
<keyword evidence="6" id="KW-0648">Protein biosynthesis</keyword>
<evidence type="ECO:0000256" key="4">
    <source>
        <dbReference type="ARBA" id="ARBA00022540"/>
    </source>
</evidence>
<dbReference type="Pfam" id="PF10165">
    <property type="entry name" value="Ric8"/>
    <property type="match status" value="1"/>
</dbReference>
<keyword evidence="5 8" id="KW-0344">Guanine-nucleotide releasing factor</keyword>
<evidence type="ECO:0000256" key="2">
    <source>
        <dbReference type="ARBA" id="ARBA00009049"/>
    </source>
</evidence>
<evidence type="ECO:0000256" key="1">
    <source>
        <dbReference type="ARBA" id="ARBA00004544"/>
    </source>
</evidence>
<proteinExistence type="inferred from homology"/>